<evidence type="ECO:0000256" key="2">
    <source>
        <dbReference type="ARBA" id="ARBA00023268"/>
    </source>
</evidence>
<dbReference type="CDD" id="cd01647">
    <property type="entry name" value="RT_LTR"/>
    <property type="match status" value="1"/>
</dbReference>
<evidence type="ECO:0000259" key="4">
    <source>
        <dbReference type="PROSITE" id="PS50878"/>
    </source>
</evidence>
<keyword evidence="6" id="KW-1185">Reference proteome</keyword>
<feature type="domain" description="Reverse transcriptase" evidence="4">
    <location>
        <begin position="42"/>
        <end position="225"/>
    </location>
</feature>
<evidence type="ECO:0000256" key="1">
    <source>
        <dbReference type="ARBA" id="ARBA00012493"/>
    </source>
</evidence>
<dbReference type="InterPro" id="IPR041577">
    <property type="entry name" value="RT_RNaseH_2"/>
</dbReference>
<evidence type="ECO:0000313" key="5">
    <source>
        <dbReference type="EMBL" id="ODM87721.1"/>
    </source>
</evidence>
<accession>A0A1D2M490</accession>
<feature type="coiled-coil region" evidence="3">
    <location>
        <begin position="420"/>
        <end position="454"/>
    </location>
</feature>
<dbReference type="Proteomes" id="UP000094527">
    <property type="component" value="Unassembled WGS sequence"/>
</dbReference>
<dbReference type="AlphaFoldDB" id="A0A1D2M490"/>
<dbReference type="STRING" id="48709.A0A1D2M490"/>
<dbReference type="CDD" id="cd09274">
    <property type="entry name" value="RNase_HI_RT_Ty3"/>
    <property type="match status" value="1"/>
</dbReference>
<dbReference type="PANTHER" id="PTHR37984">
    <property type="entry name" value="PROTEIN CBG26694"/>
    <property type="match status" value="1"/>
</dbReference>
<dbReference type="EC" id="2.7.7.49" evidence="1"/>
<dbReference type="EMBL" id="LJIJ01004798">
    <property type="protein sequence ID" value="ODM87721.1"/>
    <property type="molecule type" value="Genomic_DNA"/>
</dbReference>
<dbReference type="InterPro" id="IPR043502">
    <property type="entry name" value="DNA/RNA_pol_sf"/>
</dbReference>
<keyword evidence="3" id="KW-0175">Coiled coil</keyword>
<dbReference type="FunFam" id="1.10.340.70:FF:000001">
    <property type="entry name" value="Retrovirus-related Pol polyprotein from transposon gypsy-like Protein"/>
    <property type="match status" value="1"/>
</dbReference>
<reference evidence="5 6" key="1">
    <citation type="journal article" date="2016" name="Genome Biol. Evol.">
        <title>Gene Family Evolution Reflects Adaptation to Soil Environmental Stressors in the Genome of the Collembolan Orchesella cincta.</title>
        <authorList>
            <person name="Faddeeva-Vakhrusheva A."/>
            <person name="Derks M.F."/>
            <person name="Anvar S.Y."/>
            <person name="Agamennone V."/>
            <person name="Suring W."/>
            <person name="Smit S."/>
            <person name="van Straalen N.M."/>
            <person name="Roelofs D."/>
        </authorList>
    </citation>
    <scope>NUCLEOTIDE SEQUENCE [LARGE SCALE GENOMIC DNA]</scope>
    <source>
        <tissue evidence="5">Mixed pool</tissue>
    </source>
</reference>
<name>A0A1D2M490_ORCCI</name>
<evidence type="ECO:0000256" key="3">
    <source>
        <dbReference type="SAM" id="Coils"/>
    </source>
</evidence>
<dbReference type="Pfam" id="PF17921">
    <property type="entry name" value="Integrase_H2C2"/>
    <property type="match status" value="1"/>
</dbReference>
<proteinExistence type="predicted"/>
<dbReference type="Pfam" id="PF17919">
    <property type="entry name" value="RT_RNaseH_2"/>
    <property type="match status" value="1"/>
</dbReference>
<dbReference type="PANTHER" id="PTHR37984:SF5">
    <property type="entry name" value="PROTEIN NYNRIN-LIKE"/>
    <property type="match status" value="1"/>
</dbReference>
<dbReference type="OMA" id="EVINDKC"/>
<keyword evidence="2" id="KW-0511">Multifunctional enzyme</keyword>
<dbReference type="Gene3D" id="1.10.340.70">
    <property type="match status" value="1"/>
</dbReference>
<dbReference type="SUPFAM" id="SSF56672">
    <property type="entry name" value="DNA/RNA polymerases"/>
    <property type="match status" value="1"/>
</dbReference>
<dbReference type="InterPro" id="IPR043128">
    <property type="entry name" value="Rev_trsase/Diguanyl_cyclase"/>
</dbReference>
<gene>
    <name evidence="5" type="ORF">Ocin01_18962</name>
</gene>
<evidence type="ECO:0000313" key="6">
    <source>
        <dbReference type="Proteomes" id="UP000094527"/>
    </source>
</evidence>
<dbReference type="InterPro" id="IPR000477">
    <property type="entry name" value="RT_dom"/>
</dbReference>
<organism evidence="5 6">
    <name type="scientific">Orchesella cincta</name>
    <name type="common">Springtail</name>
    <name type="synonym">Podura cincta</name>
    <dbReference type="NCBI Taxonomy" id="48709"/>
    <lineage>
        <taxon>Eukaryota</taxon>
        <taxon>Metazoa</taxon>
        <taxon>Ecdysozoa</taxon>
        <taxon>Arthropoda</taxon>
        <taxon>Hexapoda</taxon>
        <taxon>Collembola</taxon>
        <taxon>Entomobryomorpha</taxon>
        <taxon>Entomobryoidea</taxon>
        <taxon>Orchesellidae</taxon>
        <taxon>Orchesellinae</taxon>
        <taxon>Orchesella</taxon>
    </lineage>
</organism>
<dbReference type="Gene3D" id="3.10.10.10">
    <property type="entry name" value="HIV Type 1 Reverse Transcriptase, subunit A, domain 1"/>
    <property type="match status" value="1"/>
</dbReference>
<dbReference type="PROSITE" id="PS50878">
    <property type="entry name" value="RT_POL"/>
    <property type="match status" value="1"/>
</dbReference>
<dbReference type="GO" id="GO:0003964">
    <property type="term" value="F:RNA-directed DNA polymerase activity"/>
    <property type="evidence" value="ECO:0007669"/>
    <property type="project" value="UniProtKB-EC"/>
</dbReference>
<dbReference type="Gene3D" id="3.30.70.270">
    <property type="match status" value="1"/>
</dbReference>
<protein>
    <recommendedName>
        <fullName evidence="1">RNA-directed DNA polymerase</fullName>
        <ecNumber evidence="1">2.7.7.49</ecNumber>
    </recommendedName>
</protein>
<dbReference type="Pfam" id="PF00078">
    <property type="entry name" value="RVT_1"/>
    <property type="match status" value="1"/>
</dbReference>
<sequence>MKQYQHFKHHINTGYSAPTQCKQFKLSEREHEVINDKCKELITKKIIEPSSSPWSSNCFLVPKRNDDGSLTYNLHMDYSSLNKLTQPNQKKLPNVDSIFMKLQEAKFISCLQLASSYHRVPLDDESKEKTSFVTRDNLYHWNVLPYGIHDAPNVFAQLYADSLLPVTDQELTVFNDVIFVFTQTEEQHLKKMNQLLECLRDNQMYINLGQSKFFFSEINFAGHNIQQQAVIRMGWDVKDVKFHWKNEHQLVFENLKKTLSTAPVLSRIYPESELILRTDASIEGIGSCLSEKRNGVEKPVCFLSRLSIQAEKQYSITALELLAVVWSLEKLRHLVFQRKLKCFTDHKAITYLHKGPKNHLPSGLVRMLLSLEEYDVDFYHVAGNAHEVPDTLSRFPVYPPVPETPNIVDVPLLSIGFDNLDQMQNNDNEIQKLKRNVKSELRTVENEHLFLKNNVLFKTIPLSNRATIVVPSNLRPYVINNIHEDPIEGHLSDSQTFRRMASSYYWPSMKQDISTFVRSCCDCQTSNQPDSVAVNQIIYSQRHQERADISCAVISPSQDTDHTFYRNTLNANAVPFVPLSNMQLSGHSEI</sequence>
<dbReference type="OrthoDB" id="425619at2759"/>
<dbReference type="InterPro" id="IPR050951">
    <property type="entry name" value="Retrovirus_Pol_polyprotein"/>
</dbReference>
<comment type="caution">
    <text evidence="5">The sequence shown here is derived from an EMBL/GenBank/DDBJ whole genome shotgun (WGS) entry which is preliminary data.</text>
</comment>
<dbReference type="InterPro" id="IPR041588">
    <property type="entry name" value="Integrase_H2C2"/>
</dbReference>